<evidence type="ECO:0000313" key="3">
    <source>
        <dbReference type="EMBL" id="MBF9152417.1"/>
    </source>
</evidence>
<reference evidence="3 4" key="1">
    <citation type="submission" date="2020-11" db="EMBL/GenBank/DDBJ databases">
        <title>The genome sequence of Novosphingobium sp. 1Y9A.</title>
        <authorList>
            <person name="Liu Y."/>
        </authorList>
    </citation>
    <scope>NUCLEOTIDE SEQUENCE [LARGE SCALE GENOMIC DNA]</scope>
    <source>
        <strain evidence="3 4">1Y9A</strain>
    </source>
</reference>
<name>A0ABS0HJJ1_9SPHN</name>
<evidence type="ECO:0000259" key="2">
    <source>
        <dbReference type="Pfam" id="PF04536"/>
    </source>
</evidence>
<gene>
    <name evidence="3" type="ORF">I2488_15525</name>
</gene>
<dbReference type="Gene3D" id="3.10.310.50">
    <property type="match status" value="1"/>
</dbReference>
<dbReference type="InterPro" id="IPR007621">
    <property type="entry name" value="TPM_dom"/>
</dbReference>
<evidence type="ECO:0000313" key="4">
    <source>
        <dbReference type="Proteomes" id="UP000600799"/>
    </source>
</evidence>
<dbReference type="PANTHER" id="PTHR30373:SF8">
    <property type="entry name" value="BLL7265 PROTEIN"/>
    <property type="match status" value="1"/>
</dbReference>
<comment type="caution">
    <text evidence="3">The sequence shown here is derived from an EMBL/GenBank/DDBJ whole genome shotgun (WGS) entry which is preliminary data.</text>
</comment>
<feature type="transmembrane region" description="Helical" evidence="1">
    <location>
        <begin position="45"/>
        <end position="67"/>
    </location>
</feature>
<dbReference type="Pfam" id="PF04536">
    <property type="entry name" value="TPM_phosphatase"/>
    <property type="match status" value="1"/>
</dbReference>
<protein>
    <recommendedName>
        <fullName evidence="2">TPM domain-containing protein</fullName>
    </recommendedName>
</protein>
<sequence>MSRLVQMTEADHKIVSDAVAAAEAQSAGEIVTIVTPRSDTYRDVALAWSAFVAFLALCALEIMPGFYLSLVEHLLGLWAFEWSPRAVLGLALTVATLKFGGTYLLMRFTPLGLWLTPRQVRNARVRERALTCFRVGAESRTSGRTGVLIYLSLAEHRAEIIADAAIASKVSPETWGHAMKAMLDPLRQGRMAEGMAAAVAEVGKVLSEHFPRDANDVNELPDRLIEV</sequence>
<feature type="domain" description="TPM" evidence="2">
    <location>
        <begin position="139"/>
        <end position="204"/>
    </location>
</feature>
<keyword evidence="4" id="KW-1185">Reference proteome</keyword>
<organism evidence="3 4">
    <name type="scientific">Novosphingobium jiangmenense</name>
    <dbReference type="NCBI Taxonomy" id="2791981"/>
    <lineage>
        <taxon>Bacteria</taxon>
        <taxon>Pseudomonadati</taxon>
        <taxon>Pseudomonadota</taxon>
        <taxon>Alphaproteobacteria</taxon>
        <taxon>Sphingomonadales</taxon>
        <taxon>Sphingomonadaceae</taxon>
        <taxon>Novosphingobium</taxon>
    </lineage>
</organism>
<dbReference type="RefSeq" id="WP_196276730.1">
    <property type="nucleotide sequence ID" value="NZ_JADQDC010000012.1"/>
</dbReference>
<dbReference type="PANTHER" id="PTHR30373">
    <property type="entry name" value="UPF0603 PROTEIN YGCG"/>
    <property type="match status" value="1"/>
</dbReference>
<proteinExistence type="predicted"/>
<feature type="transmembrane region" description="Helical" evidence="1">
    <location>
        <begin position="87"/>
        <end position="106"/>
    </location>
</feature>
<accession>A0ABS0HJJ1</accession>
<keyword evidence="1" id="KW-0472">Membrane</keyword>
<keyword evidence="1" id="KW-1133">Transmembrane helix</keyword>
<keyword evidence="1" id="KW-0812">Transmembrane</keyword>
<dbReference type="EMBL" id="JADQDC010000012">
    <property type="protein sequence ID" value="MBF9152417.1"/>
    <property type="molecule type" value="Genomic_DNA"/>
</dbReference>
<dbReference type="Proteomes" id="UP000600799">
    <property type="component" value="Unassembled WGS sequence"/>
</dbReference>
<evidence type="ECO:0000256" key="1">
    <source>
        <dbReference type="SAM" id="Phobius"/>
    </source>
</evidence>